<dbReference type="PROSITE" id="PS51257">
    <property type="entry name" value="PROKAR_LIPOPROTEIN"/>
    <property type="match status" value="1"/>
</dbReference>
<comment type="caution">
    <text evidence="1">The sequence shown here is derived from an EMBL/GenBank/DDBJ whole genome shotgun (WGS) entry which is preliminary data.</text>
</comment>
<reference evidence="1" key="1">
    <citation type="journal article" date="2015" name="Nature">
        <title>Complex archaea that bridge the gap between prokaryotes and eukaryotes.</title>
        <authorList>
            <person name="Spang A."/>
            <person name="Saw J.H."/>
            <person name="Jorgensen S.L."/>
            <person name="Zaremba-Niedzwiedzka K."/>
            <person name="Martijn J."/>
            <person name="Lind A.E."/>
            <person name="van Eijk R."/>
            <person name="Schleper C."/>
            <person name="Guy L."/>
            <person name="Ettema T.J."/>
        </authorList>
    </citation>
    <scope>NUCLEOTIDE SEQUENCE</scope>
</reference>
<evidence type="ECO:0000313" key="1">
    <source>
        <dbReference type="EMBL" id="KKN08081.1"/>
    </source>
</evidence>
<organism evidence="1">
    <name type="scientific">marine sediment metagenome</name>
    <dbReference type="NCBI Taxonomy" id="412755"/>
    <lineage>
        <taxon>unclassified sequences</taxon>
        <taxon>metagenomes</taxon>
        <taxon>ecological metagenomes</taxon>
    </lineage>
</organism>
<dbReference type="EMBL" id="LAZR01004497">
    <property type="protein sequence ID" value="KKN08081.1"/>
    <property type="molecule type" value="Genomic_DNA"/>
</dbReference>
<name>A0A0F9Q470_9ZZZZ</name>
<sequence>MKKSLTQLFLVISLCFLLCFSISCQKQAEESRPIEPIIPPITEETASRLEFEKNNVLANQVSPLHLDIELMDGGSKINFIFTPFMPSGTMKKEELLQQISGYVTFVAYELTENPNWVNCGGHVRFVFEDQGEIARVSLPVCEKFMQDFKDWDKAWKYLSDNIEWTKKK</sequence>
<protein>
    <recommendedName>
        <fullName evidence="2">Lipoprotein</fullName>
    </recommendedName>
</protein>
<accession>A0A0F9Q470</accession>
<gene>
    <name evidence="1" type="ORF">LCGC14_1060380</name>
</gene>
<proteinExistence type="predicted"/>
<evidence type="ECO:0008006" key="2">
    <source>
        <dbReference type="Google" id="ProtNLM"/>
    </source>
</evidence>
<dbReference type="AlphaFoldDB" id="A0A0F9Q470"/>